<feature type="transmembrane region" description="Helical" evidence="1">
    <location>
        <begin position="102"/>
        <end position="121"/>
    </location>
</feature>
<name>A0A6J5LGV8_9CAUD</name>
<proteinExistence type="predicted"/>
<protein>
    <submittedName>
        <fullName evidence="2">Uncharacterized protein</fullName>
    </submittedName>
</protein>
<feature type="transmembrane region" description="Helical" evidence="1">
    <location>
        <begin position="78"/>
        <end position="96"/>
    </location>
</feature>
<keyword evidence="1" id="KW-0472">Membrane</keyword>
<dbReference type="EMBL" id="LR796274">
    <property type="protein sequence ID" value="CAB4133375.1"/>
    <property type="molecule type" value="Genomic_DNA"/>
</dbReference>
<keyword evidence="1" id="KW-1133">Transmembrane helix</keyword>
<organism evidence="2">
    <name type="scientific">uncultured Caudovirales phage</name>
    <dbReference type="NCBI Taxonomy" id="2100421"/>
    <lineage>
        <taxon>Viruses</taxon>
        <taxon>Duplodnaviria</taxon>
        <taxon>Heunggongvirae</taxon>
        <taxon>Uroviricota</taxon>
        <taxon>Caudoviricetes</taxon>
        <taxon>Peduoviridae</taxon>
        <taxon>Maltschvirus</taxon>
        <taxon>Maltschvirus maltsch</taxon>
    </lineage>
</organism>
<gene>
    <name evidence="2" type="ORF">UFOVP257_161</name>
</gene>
<reference evidence="2" key="1">
    <citation type="submission" date="2020-04" db="EMBL/GenBank/DDBJ databases">
        <authorList>
            <person name="Chiriac C."/>
            <person name="Salcher M."/>
            <person name="Ghai R."/>
            <person name="Kavagutti S V."/>
        </authorList>
    </citation>
    <scope>NUCLEOTIDE SEQUENCE</scope>
</reference>
<keyword evidence="1" id="KW-0812">Transmembrane</keyword>
<evidence type="ECO:0000256" key="1">
    <source>
        <dbReference type="SAM" id="Phobius"/>
    </source>
</evidence>
<sequence length="122" mass="13454">MALLTSTPKQKMPKMEPSIKIDFDKIKTVTVEFFQAHFSKISAETLGWMAAISLHAATIPTLLALLTGLTDHTPSVDIVMFMWLGLVLLFGRAVILRDLLNIITIGLGFVVQAVLMALILFK</sequence>
<accession>A0A6J5LGV8</accession>
<feature type="transmembrane region" description="Helical" evidence="1">
    <location>
        <begin position="46"/>
        <end position="66"/>
    </location>
</feature>
<evidence type="ECO:0000313" key="2">
    <source>
        <dbReference type="EMBL" id="CAB4133375.1"/>
    </source>
</evidence>